<proteinExistence type="predicted"/>
<evidence type="ECO:0000313" key="10">
    <source>
        <dbReference type="Proteomes" id="UP000516046"/>
    </source>
</evidence>
<dbReference type="EMBL" id="CP060696">
    <property type="protein sequence ID" value="QNO17498.1"/>
    <property type="molecule type" value="Genomic_DNA"/>
</dbReference>
<reference evidence="9 10" key="1">
    <citation type="submission" date="2020-08" db="EMBL/GenBank/DDBJ databases">
        <authorList>
            <person name="Ren C."/>
            <person name="Gu Y."/>
            <person name="Xu Y."/>
        </authorList>
    </citation>
    <scope>NUCLEOTIDE SEQUENCE [LARGE SCALE GENOMIC DNA]</scope>
    <source>
        <strain evidence="9 10">LBM18003</strain>
    </source>
</reference>
<feature type="transmembrane region" description="Helical" evidence="8">
    <location>
        <begin position="241"/>
        <end position="260"/>
    </location>
</feature>
<comment type="subcellular location">
    <subcellularLocation>
        <location evidence="1">Cell membrane</location>
        <topology evidence="1">Multi-pass membrane protein</topology>
    </subcellularLocation>
</comment>
<keyword evidence="3" id="KW-1003">Cell membrane</keyword>
<evidence type="ECO:0000256" key="8">
    <source>
        <dbReference type="SAM" id="Phobius"/>
    </source>
</evidence>
<evidence type="ECO:0000256" key="5">
    <source>
        <dbReference type="ARBA" id="ARBA00022989"/>
    </source>
</evidence>
<evidence type="ECO:0000256" key="3">
    <source>
        <dbReference type="ARBA" id="ARBA00022475"/>
    </source>
</evidence>
<keyword evidence="7 8" id="KW-0472">Membrane</keyword>
<dbReference type="Proteomes" id="UP000516046">
    <property type="component" value="Chromosome"/>
</dbReference>
<evidence type="ECO:0000256" key="4">
    <source>
        <dbReference type="ARBA" id="ARBA00022692"/>
    </source>
</evidence>
<dbReference type="GO" id="GO:0008324">
    <property type="term" value="F:monoatomic cation transmembrane transporter activity"/>
    <property type="evidence" value="ECO:0007669"/>
    <property type="project" value="InterPro"/>
</dbReference>
<feature type="transmembrane region" description="Helical" evidence="8">
    <location>
        <begin position="158"/>
        <end position="176"/>
    </location>
</feature>
<keyword evidence="5 8" id="KW-1133">Transmembrane helix</keyword>
<keyword evidence="2" id="KW-0813">Transport</keyword>
<feature type="transmembrane region" description="Helical" evidence="8">
    <location>
        <begin position="78"/>
        <end position="102"/>
    </location>
</feature>
<evidence type="ECO:0000256" key="7">
    <source>
        <dbReference type="ARBA" id="ARBA00023136"/>
    </source>
</evidence>
<evidence type="ECO:0000256" key="2">
    <source>
        <dbReference type="ARBA" id="ARBA00022448"/>
    </source>
</evidence>
<dbReference type="AlphaFoldDB" id="A0A7G9WFN6"/>
<feature type="transmembrane region" description="Helical" evidence="8">
    <location>
        <begin position="47"/>
        <end position="66"/>
    </location>
</feature>
<feature type="transmembrane region" description="Helical" evidence="8">
    <location>
        <begin position="418"/>
        <end position="440"/>
    </location>
</feature>
<dbReference type="RefSeq" id="WP_212506569.1">
    <property type="nucleotide sequence ID" value="NZ_CP060696.1"/>
</dbReference>
<protein>
    <submittedName>
        <fullName evidence="9">Cation transport protein</fullName>
    </submittedName>
</protein>
<organism evidence="9 10">
    <name type="scientific">Caproicibacterium amylolyticum</name>
    <dbReference type="NCBI Taxonomy" id="2766537"/>
    <lineage>
        <taxon>Bacteria</taxon>
        <taxon>Bacillati</taxon>
        <taxon>Bacillota</taxon>
        <taxon>Clostridia</taxon>
        <taxon>Eubacteriales</taxon>
        <taxon>Oscillospiraceae</taxon>
        <taxon>Caproicibacterium</taxon>
    </lineage>
</organism>
<keyword evidence="6" id="KW-0406">Ion transport</keyword>
<evidence type="ECO:0000256" key="1">
    <source>
        <dbReference type="ARBA" id="ARBA00004651"/>
    </source>
</evidence>
<feature type="transmembrane region" description="Helical" evidence="8">
    <location>
        <begin position="305"/>
        <end position="338"/>
    </location>
</feature>
<evidence type="ECO:0000256" key="6">
    <source>
        <dbReference type="ARBA" id="ARBA00023065"/>
    </source>
</evidence>
<dbReference type="PANTHER" id="PTHR32024:SF1">
    <property type="entry name" value="KTR SYSTEM POTASSIUM UPTAKE PROTEIN B"/>
    <property type="match status" value="1"/>
</dbReference>
<feature type="transmembrane region" description="Helical" evidence="8">
    <location>
        <begin position="132"/>
        <end position="152"/>
    </location>
</feature>
<evidence type="ECO:0000313" key="9">
    <source>
        <dbReference type="EMBL" id="QNO17498.1"/>
    </source>
</evidence>
<keyword evidence="10" id="KW-1185">Reference proteome</keyword>
<dbReference type="InterPro" id="IPR003445">
    <property type="entry name" value="Cat_transpt"/>
</dbReference>
<dbReference type="Pfam" id="PF02386">
    <property type="entry name" value="TrkH"/>
    <property type="match status" value="1"/>
</dbReference>
<dbReference type="PROSITE" id="PS51257">
    <property type="entry name" value="PROKAR_LIPOPROTEIN"/>
    <property type="match status" value="1"/>
</dbReference>
<dbReference type="KEGG" id="caml:H6X83_11215"/>
<name>A0A7G9WFN6_9FIRM</name>
<dbReference type="GO" id="GO:0005886">
    <property type="term" value="C:plasma membrane"/>
    <property type="evidence" value="ECO:0007669"/>
    <property type="project" value="UniProtKB-SubCell"/>
</dbReference>
<feature type="transmembrane region" description="Helical" evidence="8">
    <location>
        <begin position="15"/>
        <end position="35"/>
    </location>
</feature>
<accession>A0A7G9WFN6</accession>
<keyword evidence="4 8" id="KW-0812">Transmembrane</keyword>
<feature type="transmembrane region" description="Helical" evidence="8">
    <location>
        <begin position="196"/>
        <end position="221"/>
    </location>
</feature>
<dbReference type="GO" id="GO:0030001">
    <property type="term" value="P:metal ion transport"/>
    <property type="evidence" value="ECO:0007669"/>
    <property type="project" value="UniProtKB-ARBA"/>
</dbReference>
<feature type="transmembrane region" description="Helical" evidence="8">
    <location>
        <begin position="358"/>
        <end position="379"/>
    </location>
</feature>
<sequence>MLIKTKMWLHKVPPVRLIVISFAIIIFVGACLLTLPLCMKDGQSTTFLDALFTAGSATCVTGLVLFDTYTHWTPVGQVIILALIQLGGLGLVTFTTGMSLLLRKKLGLRNLQLAVENTNGDSSDIGGLIRMILCFTFTCEGIGALLLMIRFLPMMGTHGIWVSIFLAVSAYCNAGFDILGSIMKDGNMIPFVSDPLVCLTIGGLIVIGGLGFVVISDIYHAKLQPALSHVQRHGLNFHSRVAIFMALLLIVLGTIIFFILENDNTLATLPDLGSKLNASLFQSISARTAGFASVDIAKEHDFTKIFTVILMFIGAAPGSTGGGIKTTTMLVLVCTVWSVMRGKDETTFLHRRIDKFTVYRALAITSTAMLLVLVVTGIITTADPRINGVDALFEATSAFGTVGLTAGVTPHLSDISRIAIIITMYIGRVGPISLGLAISLRRGHIHSDSVLPEGKINVG</sequence>
<gene>
    <name evidence="9" type="ORF">H6X83_11215</name>
</gene>
<dbReference type="PANTHER" id="PTHR32024">
    <property type="entry name" value="TRK SYSTEM POTASSIUM UPTAKE PROTEIN TRKG-RELATED"/>
    <property type="match status" value="1"/>
</dbReference>